<evidence type="ECO:0000256" key="3">
    <source>
        <dbReference type="ARBA" id="ARBA00034487"/>
    </source>
</evidence>
<evidence type="ECO:0000313" key="11">
    <source>
        <dbReference type="Proteomes" id="UP000192343"/>
    </source>
</evidence>
<dbReference type="PANTHER" id="PTHR43675:SF8">
    <property type="entry name" value="ARSENITE METHYLTRANSFERASE"/>
    <property type="match status" value="1"/>
</dbReference>
<keyword evidence="2" id="KW-0949">S-adenosyl-L-methionine</keyword>
<name>A0A1Y1RVR1_9SPIO</name>
<organism evidence="10 11">
    <name type="scientific">Marispirochaeta aestuarii</name>
    <dbReference type="NCBI Taxonomy" id="1963862"/>
    <lineage>
        <taxon>Bacteria</taxon>
        <taxon>Pseudomonadati</taxon>
        <taxon>Spirochaetota</taxon>
        <taxon>Spirochaetia</taxon>
        <taxon>Spirochaetales</taxon>
        <taxon>Spirochaetaceae</taxon>
        <taxon>Marispirochaeta</taxon>
    </lineage>
</organism>
<evidence type="ECO:0000256" key="1">
    <source>
        <dbReference type="ARBA" id="ARBA00022679"/>
    </source>
</evidence>
<gene>
    <name evidence="10" type="ORF">B4O97_13760</name>
</gene>
<evidence type="ECO:0000256" key="6">
    <source>
        <dbReference type="ARBA" id="ARBA00047941"/>
    </source>
</evidence>
<dbReference type="Pfam" id="PF13847">
    <property type="entry name" value="Methyltransf_31"/>
    <property type="match status" value="1"/>
</dbReference>
<keyword evidence="10" id="KW-0489">Methyltransferase</keyword>
<dbReference type="EMBL" id="MWQY01000015">
    <property type="protein sequence ID" value="ORC34141.1"/>
    <property type="molecule type" value="Genomic_DNA"/>
</dbReference>
<comment type="caution">
    <text evidence="10">The sequence shown here is derived from an EMBL/GenBank/DDBJ whole genome shotgun (WGS) entry which is preliminary data.</text>
</comment>
<evidence type="ECO:0000256" key="5">
    <source>
        <dbReference type="ARBA" id="ARBA00034545"/>
    </source>
</evidence>
<dbReference type="AlphaFoldDB" id="A0A1Y1RVR1"/>
<dbReference type="Proteomes" id="UP000192343">
    <property type="component" value="Unassembled WGS sequence"/>
</dbReference>
<evidence type="ECO:0000256" key="7">
    <source>
        <dbReference type="ARBA" id="ARBA00047943"/>
    </source>
</evidence>
<protein>
    <recommendedName>
        <fullName evidence="5">Arsenite methyltransferase</fullName>
        <ecNumber evidence="4">2.1.1.137</ecNumber>
    </recommendedName>
</protein>
<dbReference type="SUPFAM" id="SSF53335">
    <property type="entry name" value="S-adenosyl-L-methionine-dependent methyltransferases"/>
    <property type="match status" value="1"/>
</dbReference>
<comment type="catalytic activity">
    <reaction evidence="7">
        <text>arsenic triglutathione + 2 [thioredoxin]-dithiol + 2 S-adenosyl-L-methionine + H2O = dimethylarsinous acid + 2 [thioredoxin]-disulfide + 3 glutathione + 2 S-adenosyl-L-homocysteine + 2 H(+)</text>
        <dbReference type="Rhea" id="RHEA:69464"/>
        <dbReference type="Rhea" id="RHEA-COMP:10698"/>
        <dbReference type="Rhea" id="RHEA-COMP:10700"/>
        <dbReference type="ChEBI" id="CHEBI:15377"/>
        <dbReference type="ChEBI" id="CHEBI:15378"/>
        <dbReference type="ChEBI" id="CHEBI:23808"/>
        <dbReference type="ChEBI" id="CHEBI:29950"/>
        <dbReference type="ChEBI" id="CHEBI:50058"/>
        <dbReference type="ChEBI" id="CHEBI:57856"/>
        <dbReference type="ChEBI" id="CHEBI:57925"/>
        <dbReference type="ChEBI" id="CHEBI:59789"/>
        <dbReference type="ChEBI" id="CHEBI:183640"/>
        <dbReference type="EC" id="2.1.1.137"/>
    </reaction>
</comment>
<dbReference type="NCBIfam" id="NF008823">
    <property type="entry name" value="PRK11873.1"/>
    <property type="match status" value="1"/>
</dbReference>
<evidence type="ECO:0000256" key="8">
    <source>
        <dbReference type="ARBA" id="ARBA00048428"/>
    </source>
</evidence>
<sequence length="267" mass="28650">MNSEDIKNSIQARYAGIAGKSGSCCSSDCCCGGGEPNELFSMVSGDYAGARGYEKEADMGLGCGMPTRYADIRNGDTVVDLGSGAGNDAFLALAETGPQGRVIGVDMTPAMITKAREIARKRGLYNVEFILGEIEAIPLADESADWVLSNCVLNLVPDKARAFVEILRILKPGGRFSISDIVVEGDLPEGIRRSAELYAGCIAGAIRKKEYLELIKRTGFADIEIKAERIIEIPDEIILSNADSQTLQAYRECGSRLISITINAKKP</sequence>
<dbReference type="GO" id="GO:0032259">
    <property type="term" value="P:methylation"/>
    <property type="evidence" value="ECO:0007669"/>
    <property type="project" value="UniProtKB-KW"/>
</dbReference>
<dbReference type="OrthoDB" id="9808140at2"/>
<evidence type="ECO:0000256" key="4">
    <source>
        <dbReference type="ARBA" id="ARBA00034521"/>
    </source>
</evidence>
<comment type="similarity">
    <text evidence="3">Belongs to the methyltransferase superfamily. Arsenite methyltransferase family.</text>
</comment>
<dbReference type="GO" id="GO:0030791">
    <property type="term" value="F:arsenite methyltransferase activity"/>
    <property type="evidence" value="ECO:0007669"/>
    <property type="project" value="UniProtKB-EC"/>
</dbReference>
<dbReference type="PANTHER" id="PTHR43675">
    <property type="entry name" value="ARSENITE METHYLTRANSFERASE"/>
    <property type="match status" value="1"/>
</dbReference>
<dbReference type="CDD" id="cd02440">
    <property type="entry name" value="AdoMet_MTases"/>
    <property type="match status" value="1"/>
</dbReference>
<dbReference type="EC" id="2.1.1.137" evidence="4"/>
<comment type="catalytic activity">
    <reaction evidence="8">
        <text>arsenic triglutathione + 3 [thioredoxin]-dithiol + 3 S-adenosyl-L-methionine = trimethylarsine + 3 [thioredoxin]-disulfide + 3 glutathione + 3 S-adenosyl-L-homocysteine + 3 H(+)</text>
        <dbReference type="Rhea" id="RHEA:69432"/>
        <dbReference type="Rhea" id="RHEA-COMP:10698"/>
        <dbReference type="Rhea" id="RHEA-COMP:10700"/>
        <dbReference type="ChEBI" id="CHEBI:15378"/>
        <dbReference type="ChEBI" id="CHEBI:27130"/>
        <dbReference type="ChEBI" id="CHEBI:29950"/>
        <dbReference type="ChEBI" id="CHEBI:50058"/>
        <dbReference type="ChEBI" id="CHEBI:57856"/>
        <dbReference type="ChEBI" id="CHEBI:57925"/>
        <dbReference type="ChEBI" id="CHEBI:59789"/>
        <dbReference type="ChEBI" id="CHEBI:183640"/>
        <dbReference type="EC" id="2.1.1.137"/>
    </reaction>
</comment>
<keyword evidence="1 10" id="KW-0808">Transferase</keyword>
<proteinExistence type="inferred from homology"/>
<accession>A0A1Y1RVR1</accession>
<dbReference type="InterPro" id="IPR025714">
    <property type="entry name" value="Methyltranfer_dom"/>
</dbReference>
<dbReference type="RefSeq" id="WP_083051661.1">
    <property type="nucleotide sequence ID" value="NZ_MWQY01000015.1"/>
</dbReference>
<evidence type="ECO:0000256" key="2">
    <source>
        <dbReference type="ARBA" id="ARBA00022691"/>
    </source>
</evidence>
<evidence type="ECO:0000259" key="9">
    <source>
        <dbReference type="Pfam" id="PF13847"/>
    </source>
</evidence>
<dbReference type="STRING" id="1963862.B4O97_13760"/>
<keyword evidence="11" id="KW-1185">Reference proteome</keyword>
<dbReference type="InterPro" id="IPR029063">
    <property type="entry name" value="SAM-dependent_MTases_sf"/>
</dbReference>
<dbReference type="InterPro" id="IPR026669">
    <property type="entry name" value="Arsenite_MeTrfase-like"/>
</dbReference>
<feature type="domain" description="Methyltransferase" evidence="9">
    <location>
        <begin position="74"/>
        <end position="219"/>
    </location>
</feature>
<comment type="catalytic activity">
    <reaction evidence="6">
        <text>arsenic triglutathione + [thioredoxin]-dithiol + S-adenosyl-L-methionine + 2 H2O = methylarsonous acid + [thioredoxin]-disulfide + 3 glutathione + S-adenosyl-L-homocysteine + H(+)</text>
        <dbReference type="Rhea" id="RHEA:69460"/>
        <dbReference type="Rhea" id="RHEA-COMP:10698"/>
        <dbReference type="Rhea" id="RHEA-COMP:10700"/>
        <dbReference type="ChEBI" id="CHEBI:15377"/>
        <dbReference type="ChEBI" id="CHEBI:15378"/>
        <dbReference type="ChEBI" id="CHEBI:17826"/>
        <dbReference type="ChEBI" id="CHEBI:29950"/>
        <dbReference type="ChEBI" id="CHEBI:50058"/>
        <dbReference type="ChEBI" id="CHEBI:57856"/>
        <dbReference type="ChEBI" id="CHEBI:57925"/>
        <dbReference type="ChEBI" id="CHEBI:59789"/>
        <dbReference type="ChEBI" id="CHEBI:183640"/>
        <dbReference type="EC" id="2.1.1.137"/>
    </reaction>
</comment>
<evidence type="ECO:0000313" key="10">
    <source>
        <dbReference type="EMBL" id="ORC34141.1"/>
    </source>
</evidence>
<dbReference type="Gene3D" id="3.40.50.150">
    <property type="entry name" value="Vaccinia Virus protein VP39"/>
    <property type="match status" value="1"/>
</dbReference>
<reference evidence="10 11" key="1">
    <citation type="submission" date="2017-03" db="EMBL/GenBank/DDBJ databases">
        <title>Draft Genome sequence of Marispirochaeta sp. strain JC444.</title>
        <authorList>
            <person name="Shivani Y."/>
            <person name="Subhash Y."/>
            <person name="Sasikala C."/>
            <person name="Ramana C."/>
        </authorList>
    </citation>
    <scope>NUCLEOTIDE SEQUENCE [LARGE SCALE GENOMIC DNA]</scope>
    <source>
        <strain evidence="10 11">JC444</strain>
    </source>
</reference>